<gene>
    <name evidence="2" type="ORF">QWY14_14760</name>
</gene>
<accession>A0ABT8N5A0</accession>
<dbReference type="RefSeq" id="WP_301724619.1">
    <property type="nucleotide sequence ID" value="NZ_JAUJWV010000003.1"/>
</dbReference>
<dbReference type="EMBL" id="JAUJWV010000003">
    <property type="protein sequence ID" value="MDN7243062.1"/>
    <property type="molecule type" value="Genomic_DNA"/>
</dbReference>
<dbReference type="InterPro" id="IPR025833">
    <property type="entry name" value="GDYXXLXY"/>
</dbReference>
<name>A0ABT8N5A0_9BACL</name>
<comment type="caution">
    <text evidence="2">The sequence shown here is derived from an EMBL/GenBank/DDBJ whole genome shotgun (WGS) entry which is preliminary data.</text>
</comment>
<evidence type="ECO:0000313" key="3">
    <source>
        <dbReference type="Proteomes" id="UP001172055"/>
    </source>
</evidence>
<keyword evidence="1" id="KW-0812">Transmembrane</keyword>
<proteinExistence type="predicted"/>
<protein>
    <submittedName>
        <fullName evidence="2">GDYXXLXY domain-containing protein</fullName>
    </submittedName>
</protein>
<feature type="transmembrane region" description="Helical" evidence="1">
    <location>
        <begin position="6"/>
        <end position="27"/>
    </location>
</feature>
<keyword evidence="1" id="KW-1133">Transmembrane helix</keyword>
<evidence type="ECO:0000256" key="1">
    <source>
        <dbReference type="SAM" id="Phobius"/>
    </source>
</evidence>
<reference evidence="2 3" key="1">
    <citation type="submission" date="2023-06" db="EMBL/GenBank/DDBJ databases">
        <title>Novel species in genus Planococcus.</title>
        <authorList>
            <person name="Ning S."/>
        </authorList>
    </citation>
    <scope>NUCLEOTIDE SEQUENCE [LARGE SCALE GENOMIC DNA]</scope>
    <source>
        <strain evidence="2 3">N028</strain>
    </source>
</reference>
<keyword evidence="1" id="KW-0472">Membrane</keyword>
<organism evidence="2 3">
    <name type="scientific">Planococcus shixiaomingii</name>
    <dbReference type="NCBI Taxonomy" id="3058393"/>
    <lineage>
        <taxon>Bacteria</taxon>
        <taxon>Bacillati</taxon>
        <taxon>Bacillota</taxon>
        <taxon>Bacilli</taxon>
        <taxon>Bacillales</taxon>
        <taxon>Caryophanaceae</taxon>
        <taxon>Planococcus</taxon>
    </lineage>
</organism>
<dbReference type="Proteomes" id="UP001172055">
    <property type="component" value="Unassembled WGS sequence"/>
</dbReference>
<keyword evidence="3" id="KW-1185">Reference proteome</keyword>
<evidence type="ECO:0000313" key="2">
    <source>
        <dbReference type="EMBL" id="MDN7243062.1"/>
    </source>
</evidence>
<dbReference type="Pfam" id="PF14345">
    <property type="entry name" value="GDYXXLXY"/>
    <property type="match status" value="1"/>
</dbReference>
<sequence length="152" mass="17177">MKAWLFPIIQTVFVVLLALSFYAISWFGDQFVLRAQPYDPFDPFYGEYVLLQYPDLKAPNALKDGEVYFTLKEGADGYAIIDRIEGEPFFGAIQGTLYGDRITAPQLEQYDVEQGTGPGLEDARNLAVTLDVSPWGTIRPVYLEARQEEPNN</sequence>